<organism evidence="5 6">
    <name type="scientific">Erysipelothrix larvae</name>
    <dbReference type="NCBI Taxonomy" id="1514105"/>
    <lineage>
        <taxon>Bacteria</taxon>
        <taxon>Bacillati</taxon>
        <taxon>Bacillota</taxon>
        <taxon>Erysipelotrichia</taxon>
        <taxon>Erysipelotrichales</taxon>
        <taxon>Erysipelotrichaceae</taxon>
        <taxon>Erysipelothrix</taxon>
    </lineage>
</organism>
<dbReference type="InterPro" id="IPR051782">
    <property type="entry name" value="ABC_Transporter_VariousFunc"/>
</dbReference>
<dbReference type="InterPro" id="IPR003593">
    <property type="entry name" value="AAA+_ATPase"/>
</dbReference>
<dbReference type="PROSITE" id="PS50893">
    <property type="entry name" value="ABC_TRANSPORTER_2"/>
    <property type="match status" value="1"/>
</dbReference>
<dbReference type="GO" id="GO:0016887">
    <property type="term" value="F:ATP hydrolysis activity"/>
    <property type="evidence" value="ECO:0007669"/>
    <property type="project" value="InterPro"/>
</dbReference>
<keyword evidence="3" id="KW-0067">ATP-binding</keyword>
<dbReference type="OrthoDB" id="9775135at2"/>
<dbReference type="RefSeq" id="WP_067633612.1">
    <property type="nucleotide sequence ID" value="NZ_CP013213.1"/>
</dbReference>
<dbReference type="PANTHER" id="PTHR42939">
    <property type="entry name" value="ABC TRANSPORTER ATP-BINDING PROTEIN ALBC-RELATED"/>
    <property type="match status" value="1"/>
</dbReference>
<keyword evidence="2" id="KW-0547">Nucleotide-binding</keyword>
<dbReference type="SMART" id="SM00382">
    <property type="entry name" value="AAA"/>
    <property type="match status" value="1"/>
</dbReference>
<name>A0A0X8H182_9FIRM</name>
<evidence type="ECO:0000256" key="2">
    <source>
        <dbReference type="ARBA" id="ARBA00022741"/>
    </source>
</evidence>
<dbReference type="InterPro" id="IPR017871">
    <property type="entry name" value="ABC_transporter-like_CS"/>
</dbReference>
<dbReference type="PANTHER" id="PTHR42939:SF1">
    <property type="entry name" value="ABC TRANSPORTER ATP-BINDING PROTEIN ALBC-RELATED"/>
    <property type="match status" value="1"/>
</dbReference>
<dbReference type="Pfam" id="PF00005">
    <property type="entry name" value="ABC_tran"/>
    <property type="match status" value="1"/>
</dbReference>
<accession>A0A0X8H182</accession>
<dbReference type="PROSITE" id="PS00211">
    <property type="entry name" value="ABC_TRANSPORTER_1"/>
    <property type="match status" value="1"/>
</dbReference>
<gene>
    <name evidence="5" type="ORF">AOC36_09290</name>
</gene>
<dbReference type="Gene3D" id="3.40.50.300">
    <property type="entry name" value="P-loop containing nucleotide triphosphate hydrolases"/>
    <property type="match status" value="1"/>
</dbReference>
<dbReference type="AlphaFoldDB" id="A0A0X8H182"/>
<keyword evidence="6" id="KW-1185">Reference proteome</keyword>
<dbReference type="InterPro" id="IPR003439">
    <property type="entry name" value="ABC_transporter-like_ATP-bd"/>
</dbReference>
<evidence type="ECO:0000313" key="5">
    <source>
        <dbReference type="EMBL" id="AMC94176.1"/>
    </source>
</evidence>
<dbReference type="Proteomes" id="UP000063781">
    <property type="component" value="Chromosome"/>
</dbReference>
<evidence type="ECO:0000256" key="3">
    <source>
        <dbReference type="ARBA" id="ARBA00022840"/>
    </source>
</evidence>
<proteinExistence type="predicted"/>
<dbReference type="GO" id="GO:0005524">
    <property type="term" value="F:ATP binding"/>
    <property type="evidence" value="ECO:0007669"/>
    <property type="project" value="UniProtKB-KW"/>
</dbReference>
<dbReference type="STRING" id="1514105.AOC36_09290"/>
<feature type="domain" description="ABC transporter" evidence="4">
    <location>
        <begin position="4"/>
        <end position="231"/>
    </location>
</feature>
<dbReference type="InterPro" id="IPR027417">
    <property type="entry name" value="P-loop_NTPase"/>
</dbReference>
<evidence type="ECO:0000313" key="6">
    <source>
        <dbReference type="Proteomes" id="UP000063781"/>
    </source>
</evidence>
<protein>
    <recommendedName>
        <fullName evidence="4">ABC transporter domain-containing protein</fullName>
    </recommendedName>
</protein>
<reference evidence="5 6" key="1">
    <citation type="submission" date="2015-10" db="EMBL/GenBank/DDBJ databases">
        <title>Erysipelothrix larvae sp. LV19 isolated from the larval gut of the rhinoceros beetle, Trypoxylus dichotomus.</title>
        <authorList>
            <person name="Lim S."/>
            <person name="Kim B.-C."/>
        </authorList>
    </citation>
    <scope>NUCLEOTIDE SEQUENCE [LARGE SCALE GENOMIC DNA]</scope>
    <source>
        <strain evidence="5 6">LV19</strain>
    </source>
</reference>
<keyword evidence="1" id="KW-0813">Transport</keyword>
<evidence type="ECO:0000259" key="4">
    <source>
        <dbReference type="PROSITE" id="PS50893"/>
    </source>
</evidence>
<dbReference type="EMBL" id="CP013213">
    <property type="protein sequence ID" value="AMC94176.1"/>
    <property type="molecule type" value="Genomic_DNA"/>
</dbReference>
<dbReference type="SUPFAM" id="SSF52540">
    <property type="entry name" value="P-loop containing nucleoside triphosphate hydrolases"/>
    <property type="match status" value="1"/>
</dbReference>
<sequence>MSILELKNITKRYGETIALNKISLSLDEGVYALLGHNGAGKSTLINILSTTLGYEGDVLYHGKSIHQLGDDYRKMIGYMPQQQSLIPNLTVESFLIYMSTMKGIKRNVISENVNTIMKRTDLETIKHKSLDQLSGGMKQRVLIAQALLNDPKILLLDEPTAGLDPVQRLNLRKVIAEVATDRIVILATHVISDVEMIADQIIVMKDGQILSIKNQEALINDTNVFESYESFESIKNEDDSAKFVSAMATSNGLKIRFISKLLHERQVQTTLDDVYIDLLG</sequence>
<dbReference type="KEGG" id="erl:AOC36_09290"/>
<evidence type="ECO:0000256" key="1">
    <source>
        <dbReference type="ARBA" id="ARBA00022448"/>
    </source>
</evidence>